<sequence>MSGKMLNDCFKTQSESKCLEKGSSADDLSEKPNSRNQVHSVQTVLEKKWTPVMMIIAYEVVLGKPAPVWLMHLHTAGPSFSCLCNPILVYFFDIQMRNTLKCLVFWK</sequence>
<dbReference type="EMBL" id="JADGJW010000549">
    <property type="protein sequence ID" value="KAJ3215378.1"/>
    <property type="molecule type" value="Genomic_DNA"/>
</dbReference>
<organism evidence="2 3">
    <name type="scientific">Clydaea vesicula</name>
    <dbReference type="NCBI Taxonomy" id="447962"/>
    <lineage>
        <taxon>Eukaryota</taxon>
        <taxon>Fungi</taxon>
        <taxon>Fungi incertae sedis</taxon>
        <taxon>Chytridiomycota</taxon>
        <taxon>Chytridiomycota incertae sedis</taxon>
        <taxon>Chytridiomycetes</taxon>
        <taxon>Lobulomycetales</taxon>
        <taxon>Lobulomycetaceae</taxon>
        <taxon>Clydaea</taxon>
    </lineage>
</organism>
<evidence type="ECO:0000313" key="3">
    <source>
        <dbReference type="Proteomes" id="UP001211065"/>
    </source>
</evidence>
<keyword evidence="3" id="KW-1185">Reference proteome</keyword>
<feature type="compositionally biased region" description="Basic and acidic residues" evidence="1">
    <location>
        <begin position="17"/>
        <end position="33"/>
    </location>
</feature>
<accession>A0AAD5TZZ0</accession>
<comment type="caution">
    <text evidence="2">The sequence shown here is derived from an EMBL/GenBank/DDBJ whole genome shotgun (WGS) entry which is preliminary data.</text>
</comment>
<reference evidence="2" key="1">
    <citation type="submission" date="2020-05" db="EMBL/GenBank/DDBJ databases">
        <title>Phylogenomic resolution of chytrid fungi.</title>
        <authorList>
            <person name="Stajich J.E."/>
            <person name="Amses K."/>
            <person name="Simmons R."/>
            <person name="Seto K."/>
            <person name="Myers J."/>
            <person name="Bonds A."/>
            <person name="Quandt C.A."/>
            <person name="Barry K."/>
            <person name="Liu P."/>
            <person name="Grigoriev I."/>
            <person name="Longcore J.E."/>
            <person name="James T.Y."/>
        </authorList>
    </citation>
    <scope>NUCLEOTIDE SEQUENCE</scope>
    <source>
        <strain evidence="2">JEL0476</strain>
    </source>
</reference>
<gene>
    <name evidence="2" type="ORF">HK099_006395</name>
</gene>
<proteinExistence type="predicted"/>
<feature type="region of interest" description="Disordered" evidence="1">
    <location>
        <begin position="16"/>
        <end position="36"/>
    </location>
</feature>
<name>A0AAD5TZZ0_9FUNG</name>
<evidence type="ECO:0000256" key="1">
    <source>
        <dbReference type="SAM" id="MobiDB-lite"/>
    </source>
</evidence>
<dbReference type="AlphaFoldDB" id="A0AAD5TZZ0"/>
<evidence type="ECO:0000313" key="2">
    <source>
        <dbReference type="EMBL" id="KAJ3215378.1"/>
    </source>
</evidence>
<protein>
    <submittedName>
        <fullName evidence="2">Uncharacterized protein</fullName>
    </submittedName>
</protein>
<dbReference type="Proteomes" id="UP001211065">
    <property type="component" value="Unassembled WGS sequence"/>
</dbReference>